<dbReference type="OMA" id="YSYGDGM"/>
<evidence type="ECO:0000256" key="3">
    <source>
        <dbReference type="ARBA" id="ARBA00011245"/>
    </source>
</evidence>
<dbReference type="GO" id="GO:0008616">
    <property type="term" value="P:tRNA queuosine(34) biosynthetic process"/>
    <property type="evidence" value="ECO:0007669"/>
    <property type="project" value="UniProtKB-UniRule"/>
</dbReference>
<keyword evidence="7 13" id="KW-0671">Queuosine biosynthesis</keyword>
<gene>
    <name evidence="13" type="primary">queA</name>
    <name evidence="14" type="ORF">SAMN02910291_01609</name>
</gene>
<comment type="similarity">
    <text evidence="9 13">Belongs to the QueA family.</text>
</comment>
<proteinExistence type="inferred from homology"/>
<dbReference type="Pfam" id="PF02547">
    <property type="entry name" value="Queuosine_synth"/>
    <property type="match status" value="1"/>
</dbReference>
<evidence type="ECO:0000256" key="2">
    <source>
        <dbReference type="ARBA" id="ARBA00004691"/>
    </source>
</evidence>
<name>A0AA94HT27_DESDE</name>
<reference evidence="15" key="1">
    <citation type="submission" date="2016-11" db="EMBL/GenBank/DDBJ databases">
        <authorList>
            <person name="Jaros S."/>
            <person name="Januszkiewicz K."/>
            <person name="Wedrychowicz H."/>
        </authorList>
    </citation>
    <scope>NUCLEOTIDE SEQUENCE [LARGE SCALE GENOMIC DNA]</scope>
    <source>
        <strain evidence="15">DSM 7057</strain>
    </source>
</reference>
<dbReference type="HAMAP" id="MF_00113">
    <property type="entry name" value="QueA"/>
    <property type="match status" value="1"/>
</dbReference>
<evidence type="ECO:0000256" key="11">
    <source>
        <dbReference type="ARBA" id="ARBA00069325"/>
    </source>
</evidence>
<dbReference type="RefSeq" id="WP_012623791.1">
    <property type="nucleotide sequence ID" value="NZ_FPIW01000026.1"/>
</dbReference>
<dbReference type="SUPFAM" id="SSF111337">
    <property type="entry name" value="QueA-like"/>
    <property type="match status" value="1"/>
</dbReference>
<dbReference type="NCBIfam" id="NF001140">
    <property type="entry name" value="PRK00147.1"/>
    <property type="match status" value="1"/>
</dbReference>
<dbReference type="NCBIfam" id="TIGR00113">
    <property type="entry name" value="queA"/>
    <property type="match status" value="1"/>
</dbReference>
<comment type="function">
    <text evidence="13">Transfers and isomerizes the ribose moiety from AdoMet to the 7-aminomethyl group of 7-deazaguanine (preQ1-tRNA) to give epoxyqueuosine (oQ-tRNA).</text>
</comment>
<keyword evidence="4 13" id="KW-0963">Cytoplasm</keyword>
<comment type="catalytic activity">
    <reaction evidence="8 13">
        <text>7-aminomethyl-7-carbaguanosine(34) in tRNA + S-adenosyl-L-methionine = epoxyqueuosine(34) in tRNA + adenine + L-methionine + 2 H(+)</text>
        <dbReference type="Rhea" id="RHEA:32155"/>
        <dbReference type="Rhea" id="RHEA-COMP:10342"/>
        <dbReference type="Rhea" id="RHEA-COMP:18582"/>
        <dbReference type="ChEBI" id="CHEBI:15378"/>
        <dbReference type="ChEBI" id="CHEBI:16708"/>
        <dbReference type="ChEBI" id="CHEBI:57844"/>
        <dbReference type="ChEBI" id="CHEBI:59789"/>
        <dbReference type="ChEBI" id="CHEBI:82833"/>
        <dbReference type="ChEBI" id="CHEBI:194443"/>
        <dbReference type="EC" id="2.4.99.17"/>
    </reaction>
</comment>
<dbReference type="InterPro" id="IPR003699">
    <property type="entry name" value="QueA"/>
</dbReference>
<evidence type="ECO:0000256" key="8">
    <source>
        <dbReference type="ARBA" id="ARBA00052751"/>
    </source>
</evidence>
<dbReference type="InterPro" id="IPR042119">
    <property type="entry name" value="QueA_dom2"/>
</dbReference>
<sequence length="365" mass="40315">MHIEEADFLLQSYRFDLPQEQVAQFPPEERGGSRLLVMPRNGELTLRHENFCDLPDCLPEGALLIANNSRVLQARLLGTRSTGGKVEFLLLTPLPLVIERARADKNGGLYAEAEGLVRSGGSIREGESFGFGAGIGVTVLESGPFGQRRVRLSWTGDLAAAFAATGHIPLPPYIKRPDAEDDLSRYQTVYSRQDKTGSVAAPTAGLHFTPPLRERLAAKGFEWAEVTLYVGYGTFSPVRSSDIRSHRMHREYIEVPEATALAIARAREEKRPVIAVGTTSLRTLEGVAELCGRVQPYTGWTDIFLYPGRPFRVADGLVTNFHLPESSLLMLVSAFAGRKRVLDAYAEAIANNYRFFSYGDAMLIR</sequence>
<dbReference type="AlphaFoldDB" id="A0AA94HT27"/>
<evidence type="ECO:0000256" key="6">
    <source>
        <dbReference type="ARBA" id="ARBA00022691"/>
    </source>
</evidence>
<dbReference type="EMBL" id="FPIW01000026">
    <property type="protein sequence ID" value="SFW50833.1"/>
    <property type="molecule type" value="Genomic_DNA"/>
</dbReference>
<evidence type="ECO:0000256" key="5">
    <source>
        <dbReference type="ARBA" id="ARBA00022679"/>
    </source>
</evidence>
<accession>A0AA94HT27</accession>
<dbReference type="GO" id="GO:0005737">
    <property type="term" value="C:cytoplasm"/>
    <property type="evidence" value="ECO:0007669"/>
    <property type="project" value="UniProtKB-SubCell"/>
</dbReference>
<dbReference type="InterPro" id="IPR036100">
    <property type="entry name" value="QueA_sf"/>
</dbReference>
<dbReference type="FunFam" id="3.40.1780.10:FF:000001">
    <property type="entry name" value="S-adenosylmethionine:tRNA ribosyltransferase-isomerase"/>
    <property type="match status" value="1"/>
</dbReference>
<comment type="caution">
    <text evidence="14">The sequence shown here is derived from an EMBL/GenBank/DDBJ whole genome shotgun (WGS) entry which is preliminary data.</text>
</comment>
<dbReference type="InterPro" id="IPR042118">
    <property type="entry name" value="QueA_dom1"/>
</dbReference>
<comment type="subcellular location">
    <subcellularLocation>
        <location evidence="1 13">Cytoplasm</location>
    </subcellularLocation>
</comment>
<dbReference type="Gene3D" id="2.40.10.240">
    <property type="entry name" value="QueA-like"/>
    <property type="match status" value="1"/>
</dbReference>
<dbReference type="PANTHER" id="PTHR30307">
    <property type="entry name" value="S-ADENOSYLMETHIONINE:TRNA RIBOSYLTRANSFERASE-ISOMERASE"/>
    <property type="match status" value="1"/>
</dbReference>
<comment type="subunit">
    <text evidence="3 13">Monomer.</text>
</comment>
<dbReference type="Proteomes" id="UP000182680">
    <property type="component" value="Unassembled WGS sequence"/>
</dbReference>
<evidence type="ECO:0000256" key="10">
    <source>
        <dbReference type="ARBA" id="ARBA00066503"/>
    </source>
</evidence>
<evidence type="ECO:0000256" key="9">
    <source>
        <dbReference type="ARBA" id="ARBA00061210"/>
    </source>
</evidence>
<evidence type="ECO:0000256" key="13">
    <source>
        <dbReference type="HAMAP-Rule" id="MF_00113"/>
    </source>
</evidence>
<evidence type="ECO:0000256" key="1">
    <source>
        <dbReference type="ARBA" id="ARBA00004496"/>
    </source>
</evidence>
<evidence type="ECO:0000313" key="14">
    <source>
        <dbReference type="EMBL" id="SFW50833.1"/>
    </source>
</evidence>
<keyword evidence="6 13" id="KW-0949">S-adenosyl-L-methionine</keyword>
<keyword evidence="5 13" id="KW-0808">Transferase</keyword>
<protein>
    <recommendedName>
        <fullName evidence="11 13">S-adenosylmethionine:tRNA ribosyltransferase-isomerase</fullName>
        <ecNumber evidence="10 13">2.4.99.17</ecNumber>
    </recommendedName>
    <alternativeName>
        <fullName evidence="12 13">Queuosine biosynthesis protein QueA</fullName>
    </alternativeName>
</protein>
<dbReference type="GO" id="GO:0051075">
    <property type="term" value="F:S-adenosylmethionine:tRNA ribosyltransferase-isomerase activity"/>
    <property type="evidence" value="ECO:0007669"/>
    <property type="project" value="UniProtKB-EC"/>
</dbReference>
<evidence type="ECO:0000256" key="12">
    <source>
        <dbReference type="ARBA" id="ARBA00076160"/>
    </source>
</evidence>
<evidence type="ECO:0000256" key="7">
    <source>
        <dbReference type="ARBA" id="ARBA00022785"/>
    </source>
</evidence>
<evidence type="ECO:0000313" key="15">
    <source>
        <dbReference type="Proteomes" id="UP000182680"/>
    </source>
</evidence>
<dbReference type="Gene3D" id="3.40.1780.10">
    <property type="entry name" value="QueA-like"/>
    <property type="match status" value="1"/>
</dbReference>
<dbReference type="PANTHER" id="PTHR30307:SF0">
    <property type="entry name" value="S-ADENOSYLMETHIONINE:TRNA RIBOSYLTRANSFERASE-ISOMERASE"/>
    <property type="match status" value="1"/>
</dbReference>
<evidence type="ECO:0000256" key="4">
    <source>
        <dbReference type="ARBA" id="ARBA00022490"/>
    </source>
</evidence>
<organism evidence="14 15">
    <name type="scientific">Desulfovibrio desulfuricans</name>
    <dbReference type="NCBI Taxonomy" id="876"/>
    <lineage>
        <taxon>Bacteria</taxon>
        <taxon>Pseudomonadati</taxon>
        <taxon>Thermodesulfobacteriota</taxon>
        <taxon>Desulfovibrionia</taxon>
        <taxon>Desulfovibrionales</taxon>
        <taxon>Desulfovibrionaceae</taxon>
        <taxon>Desulfovibrio</taxon>
    </lineage>
</organism>
<dbReference type="EC" id="2.4.99.17" evidence="10 13"/>
<comment type="pathway">
    <text evidence="2 13">tRNA modification; tRNA-queuosine biosynthesis.</text>
</comment>